<dbReference type="Gene3D" id="2.130.10.10">
    <property type="entry name" value="YVTN repeat-like/Quinoprotein amine dehydrogenase"/>
    <property type="match status" value="2"/>
</dbReference>
<comment type="subcellular location">
    <subcellularLocation>
        <location evidence="1">Nucleus</location>
    </subcellularLocation>
</comment>
<dbReference type="Gene3D" id="1.10.150.910">
    <property type="match status" value="1"/>
</dbReference>
<dbReference type="InterPro" id="IPR058543">
    <property type="entry name" value="Beta-prop_RSE1/DDB1/CPSF1_2nd"/>
</dbReference>
<keyword evidence="2" id="KW-0539">Nucleus</keyword>
<sequence length="1431" mass="162254">MFSMCKQSHPATTVEFAISCRFFNNSEENLVVAGANVLKIFRIYPTVDLQRQQKINANDMRSPPKMRLECLATYTLYGNVMSLQSVSLTGSMRDALLISFKDAKLSVVQLDPDTFALKTLSLHFFEEEDIRDGWTGRYYVPMVRVDPDARCAVMIVYGKRLVVLPFRKDNGLDEIELADVKPIKKAPTAMVARTPILASYLIALHDLDEKIDNVLDLQFLYGYYEPTLLILYEPVRTFPGRVAVRTDTCVLVAISLNIQQRVHPIIWTVTGLPFDCLQVFPIQKPIGGCLVTTVNSIIYLNQSVPPYGVSLNSSADHSTNFPLKPQDGVRISLDAASISFIDVDKLVVSLRTGELYVLTLCVDSMRTVRNFHFHKAAASVITSCMCVCQNEYLFLGSRLGNSLLLHFTEEDQSTVITLDEIETSEAQNSSNEEAPRARRIEDEELEVYGSGAKTSVQLRKYIFEVCDSLLNVGPINFMCAGERVEFEEGRNTMRPHANQLVDLKIDIVASSGHGKNGALCVFVNCINPQVITSFELDGCLDVWTVFDDVSKKTTRQDHHDFMILSQRSSTLVLQTGEEINEIENTGFSCQQPTIFVGNLGQNRFIVQVTTRSVRLLQGRRLIQNVPIDEGAPVVQVSIIDPYVCLRVLHGKVITLALRETRGTPRLAINKNTISSSPAVVSLTAYKDISGLFTTKSDDVFNIAGGSGNSLYNGLGYMKAEPHMKIEDEEDLLYGESGNAFKMNSMADLAKQSRQKNSDWWRRLLVQVKPTYWLMVARENGTLEIYSMPDMKLMYLVNDIGNGGTVLSDSMEFVPATLNQQDNKQGILLNCMPQHVNSPVAREIALVGLGNNGNRPLLMIRTHVELLIYYVYRYAKGHLKIRFRKLHSVNLIDAQPTAMDLDDEDSELDSYNLQDRYISKLRYFPNISGLNGVILCGPNPNFIFLTGKGELRVHKLFSNGLVRSFAPFNNVNCPQGFLCFDTTFDLKICVLPPYLTYDSPWPVRKVTLRCTPRQIVYHRENRVYCLVTQTEEVTNKYYRFNGEDKELTEENKGERFIYPNASLFSIVLISPETWEIVPDASIEFESWEHVTDFKIVKLAYEGTRSGLKEYLCIGTNFNYSEDITSRGNIHIYDIIEVVPEPGKPLTKFKLKEVFKKEQKGPVSAISDVLGFLVTALGQKIYLWQLKDDDLCGVAFIDTNIYVHQIISVKSLILIADVYKSVSLLRFQEEFRTLSLASRDFNPLEVFTIEFMVDNTNLGFLVTDADKNFIVYMYQPEIRESIGGQKLIRKGDYHLGQTVNTMFRVQCHQRGLYHRQPFMYENKHLVMFGTLDGGMGYCIPLPEKVYRRFLMLQNVLITYQEHLCGLNPKEFRTIKYVKRLSLNPSRCIIDGDLIWSFTMMTVAERNEVAKKIGTKTEDILNDLLEIESLTSIF</sequence>
<evidence type="ECO:0000256" key="1">
    <source>
        <dbReference type="ARBA" id="ARBA00004123"/>
    </source>
</evidence>
<dbReference type="PANTHER" id="PTHR10644">
    <property type="entry name" value="DNA REPAIR/RNA PROCESSING CPSF FAMILY"/>
    <property type="match status" value="1"/>
</dbReference>
<dbReference type="InterPro" id="IPR015943">
    <property type="entry name" value="WD40/YVTN_repeat-like_dom_sf"/>
</dbReference>
<dbReference type="FunFam" id="2.130.10.10:FF:000766">
    <property type="entry name" value="Cleavage and polyadenylation specificity factor cpsf"/>
    <property type="match status" value="1"/>
</dbReference>
<comment type="similarity">
    <text evidence="3">Belongs to the CPSF1 family.</text>
</comment>
<dbReference type="Pfam" id="PF03178">
    <property type="entry name" value="CPSF_A"/>
    <property type="match status" value="1"/>
</dbReference>
<dbReference type="FunFam" id="2.130.10.10:FF:000100">
    <property type="entry name" value="Cleavage and polyadenylation specificity factor subunit 1"/>
    <property type="match status" value="1"/>
</dbReference>
<feature type="domain" description="RSE1/DDB1/CPSF1 first beta-propeller" evidence="6">
    <location>
        <begin position="14"/>
        <end position="415"/>
    </location>
</feature>
<dbReference type="GO" id="GO:0005634">
    <property type="term" value="C:nucleus"/>
    <property type="evidence" value="ECO:0007669"/>
    <property type="project" value="UniProtKB-SubCell"/>
</dbReference>
<dbReference type="InterPro" id="IPR018846">
    <property type="entry name" value="Beta-prop_RSE1/DDB1/CPSF1_1st"/>
</dbReference>
<evidence type="ECO:0000256" key="4">
    <source>
        <dbReference type="ARBA" id="ARBA00068483"/>
    </source>
</evidence>
<reference evidence="9" key="1">
    <citation type="submission" date="2014-03" db="EMBL/GenBank/DDBJ databases">
        <authorList>
            <person name="Aksoy S."/>
            <person name="Warren W."/>
            <person name="Wilson R.K."/>
        </authorList>
    </citation>
    <scope>NUCLEOTIDE SEQUENCE [LARGE SCALE GENOMIC DNA]</scope>
    <source>
        <strain evidence="9">IAEA</strain>
    </source>
</reference>
<keyword evidence="9" id="KW-1185">Reference proteome</keyword>
<dbReference type="EnsemblMetazoa" id="GBRI005289-RA">
    <property type="protein sequence ID" value="GBRI005289-PA"/>
    <property type="gene ID" value="GBRI005289"/>
</dbReference>
<proteinExistence type="inferred from homology"/>
<feature type="domain" description="RSE1/DDB1/CPSF1 C-terminal" evidence="5">
    <location>
        <begin position="1063"/>
        <end position="1396"/>
    </location>
</feature>
<reference evidence="8" key="2">
    <citation type="submission" date="2020-05" db="UniProtKB">
        <authorList>
            <consortium name="EnsemblMetazoa"/>
        </authorList>
    </citation>
    <scope>IDENTIFICATION</scope>
    <source>
        <strain evidence="8">IAEA</strain>
    </source>
</reference>
<dbReference type="GO" id="GO:0003676">
    <property type="term" value="F:nucleic acid binding"/>
    <property type="evidence" value="ECO:0007669"/>
    <property type="project" value="InterPro"/>
</dbReference>
<dbReference type="Proteomes" id="UP000091820">
    <property type="component" value="Unassembled WGS sequence"/>
</dbReference>
<dbReference type="STRING" id="37001.A0A1A9W3R0"/>
<evidence type="ECO:0000313" key="9">
    <source>
        <dbReference type="Proteomes" id="UP000091820"/>
    </source>
</evidence>
<feature type="domain" description="RSE1/DDB1/CPSF1 second beta-propeller" evidence="7">
    <location>
        <begin position="528"/>
        <end position="990"/>
    </location>
</feature>
<dbReference type="GO" id="GO:0031123">
    <property type="term" value="P:RNA 3'-end processing"/>
    <property type="evidence" value="ECO:0007669"/>
    <property type="project" value="UniProtKB-ARBA"/>
</dbReference>
<evidence type="ECO:0000313" key="8">
    <source>
        <dbReference type="EnsemblMetazoa" id="GBRI005289-PA"/>
    </source>
</evidence>
<dbReference type="InterPro" id="IPR004871">
    <property type="entry name" value="RSE1/DDB1/CPSF1_C"/>
</dbReference>
<dbReference type="FunFam" id="1.10.150.910:FF:000005">
    <property type="entry name" value="Cleavage and polyadenylation specific factor 1"/>
    <property type="match status" value="1"/>
</dbReference>
<name>A0A1A9W3R0_9MUSC</name>
<protein>
    <recommendedName>
        <fullName evidence="4">Cleavage and polyadenylation specificity factor subunit 1</fullName>
    </recommendedName>
</protein>
<dbReference type="Pfam" id="PF10433">
    <property type="entry name" value="Beta-prop_RSE1_1st"/>
    <property type="match status" value="1"/>
</dbReference>
<evidence type="ECO:0000259" key="7">
    <source>
        <dbReference type="Pfam" id="PF23726"/>
    </source>
</evidence>
<evidence type="ECO:0000259" key="5">
    <source>
        <dbReference type="Pfam" id="PF03178"/>
    </source>
</evidence>
<dbReference type="Pfam" id="PF23726">
    <property type="entry name" value="Beta-prop_RSE1_2nd"/>
    <property type="match status" value="1"/>
</dbReference>
<evidence type="ECO:0000259" key="6">
    <source>
        <dbReference type="Pfam" id="PF10433"/>
    </source>
</evidence>
<evidence type="ECO:0000256" key="2">
    <source>
        <dbReference type="ARBA" id="ARBA00023242"/>
    </source>
</evidence>
<evidence type="ECO:0000256" key="3">
    <source>
        <dbReference type="ARBA" id="ARBA00038446"/>
    </source>
</evidence>
<dbReference type="InterPro" id="IPR050358">
    <property type="entry name" value="RSE1/DDB1/CFT1"/>
</dbReference>
<organism evidence="8 9">
    <name type="scientific">Glossina brevipalpis</name>
    <dbReference type="NCBI Taxonomy" id="37001"/>
    <lineage>
        <taxon>Eukaryota</taxon>
        <taxon>Metazoa</taxon>
        <taxon>Ecdysozoa</taxon>
        <taxon>Arthropoda</taxon>
        <taxon>Hexapoda</taxon>
        <taxon>Insecta</taxon>
        <taxon>Pterygota</taxon>
        <taxon>Neoptera</taxon>
        <taxon>Endopterygota</taxon>
        <taxon>Diptera</taxon>
        <taxon>Brachycera</taxon>
        <taxon>Muscomorpha</taxon>
        <taxon>Hippoboscoidea</taxon>
        <taxon>Glossinidae</taxon>
        <taxon>Glossina</taxon>
    </lineage>
</organism>
<dbReference type="VEuPathDB" id="VectorBase:GBRI005289"/>
<accession>A0A1A9W3R0</accession>